<evidence type="ECO:0000313" key="3">
    <source>
        <dbReference type="Proteomes" id="UP000078486"/>
    </source>
</evidence>
<evidence type="ECO:0000256" key="1">
    <source>
        <dbReference type="SAM" id="MobiDB-lite"/>
    </source>
</evidence>
<feature type="compositionally biased region" description="Polar residues" evidence="1">
    <location>
        <begin position="72"/>
        <end position="81"/>
    </location>
</feature>
<evidence type="ECO:0000313" key="2">
    <source>
        <dbReference type="EMBL" id="OAM91393.1"/>
    </source>
</evidence>
<dbReference type="Proteomes" id="UP000078486">
    <property type="component" value="Unassembled WGS sequence"/>
</dbReference>
<sequence>MATKTATPAIYCREPGGVFTPAAALHKIIDDLGSATPWAMLAFGLAPRPRVAGASLAKPVVATHSGHEEIPPQNNLSPNKFSRNHVDSHGLSRAGFASKAPAARRCIPLNYAVRYETESPAPAAAMTSGGRG</sequence>
<dbReference type="AlphaFoldDB" id="A0A178INB3"/>
<comment type="caution">
    <text evidence="2">The sequence shown here is derived from an EMBL/GenBank/DDBJ whole genome shotgun (WGS) entry which is preliminary data.</text>
</comment>
<gene>
    <name evidence="2" type="ORF">AW736_03265</name>
</gene>
<dbReference type="RefSeq" id="WP_068768832.1">
    <property type="nucleotide sequence ID" value="NZ_CP109796.1"/>
</dbReference>
<keyword evidence="3" id="KW-1185">Reference proteome</keyword>
<reference evidence="2 3" key="1">
    <citation type="submission" date="2016-01" db="EMBL/GenBank/DDBJ databases">
        <title>High potential of lignocellulose degradation of a new Verrucomicrobia species.</title>
        <authorList>
            <person name="Wang Y."/>
            <person name="Shi Y."/>
            <person name="Qiu Z."/>
            <person name="Liu S."/>
            <person name="Yang H."/>
        </authorList>
    </citation>
    <scope>NUCLEOTIDE SEQUENCE [LARGE SCALE GENOMIC DNA]</scope>
    <source>
        <strain evidence="2 3">TSB47</strain>
    </source>
</reference>
<dbReference type="EMBL" id="LRRQ01000028">
    <property type="protein sequence ID" value="OAM91393.1"/>
    <property type="molecule type" value="Genomic_DNA"/>
</dbReference>
<protein>
    <submittedName>
        <fullName evidence="2">Uncharacterized protein</fullName>
    </submittedName>
</protein>
<dbReference type="STRING" id="1184151.AW736_03265"/>
<organism evidence="2 3">
    <name type="scientific">Termitidicoccus mucosus</name>
    <dbReference type="NCBI Taxonomy" id="1184151"/>
    <lineage>
        <taxon>Bacteria</taxon>
        <taxon>Pseudomonadati</taxon>
        <taxon>Verrucomicrobiota</taxon>
        <taxon>Opitutia</taxon>
        <taxon>Opitutales</taxon>
        <taxon>Opitutaceae</taxon>
        <taxon>Termitidicoccus</taxon>
    </lineage>
</organism>
<proteinExistence type="predicted"/>
<accession>A0A178INB3</accession>
<name>A0A178INB3_9BACT</name>
<feature type="region of interest" description="Disordered" evidence="1">
    <location>
        <begin position="63"/>
        <end position="87"/>
    </location>
</feature>